<feature type="transmembrane region" description="Helical" evidence="8">
    <location>
        <begin position="168"/>
        <end position="193"/>
    </location>
</feature>
<organism evidence="10 11">
    <name type="scientific">Stachybotrys chartarum (strain CBS 109288 / IBT 7711)</name>
    <name type="common">Toxic black mold</name>
    <name type="synonym">Stilbospora chartarum</name>
    <dbReference type="NCBI Taxonomy" id="1280523"/>
    <lineage>
        <taxon>Eukaryota</taxon>
        <taxon>Fungi</taxon>
        <taxon>Dikarya</taxon>
        <taxon>Ascomycota</taxon>
        <taxon>Pezizomycotina</taxon>
        <taxon>Sordariomycetes</taxon>
        <taxon>Hypocreomycetidae</taxon>
        <taxon>Hypocreales</taxon>
        <taxon>Stachybotryaceae</taxon>
        <taxon>Stachybotrys</taxon>
    </lineage>
</organism>
<feature type="transmembrane region" description="Helical" evidence="8">
    <location>
        <begin position="438"/>
        <end position="457"/>
    </location>
</feature>
<feature type="transmembrane region" description="Helical" evidence="8">
    <location>
        <begin position="205"/>
        <end position="227"/>
    </location>
</feature>
<sequence>MSHSVTATALRAPSPVLAPLDAVELRPLGEGRPLGLPPKQDGPEEHRTPVDSSGDETTPPPDARGETERWNYPRGNVPRLVFVFLSFIIAGMNDGAVGALIPYLETYYDLSYTIVSLIFLTPFAGYSVAAVVNARVHMALGQRGVAVLAPVCHIVTYAVLAAHPPYPVLVACNALSGFGNGLTDAAFCAWVGAMDKANTIQGFMHAMYSVGALFAPLVATNMIVSAGLPWYTYYYVMIGVSVLEWVGLTITFWHRTGAVYRAEHAREGNSTSAGTRDAVRSKATWLLALFFFTYMGVEVGIGGWVVTFMLRVRNATPYASGISATGFWAGMTVGRAGLGFVTERFGERLCLTVYIAAAMGLELLFWLVPQFVVSAVAVAFFGFFLGPVFPGAIMITAKLLPKRIHVSALGFGMALGGTGGTVFPFIIGAIAAGRGVEVMPPFILALVGVLAVVWLLFPRVKKTEQVE</sequence>
<dbReference type="OrthoDB" id="413079at2759"/>
<keyword evidence="11" id="KW-1185">Reference proteome</keyword>
<evidence type="ECO:0000313" key="11">
    <source>
        <dbReference type="Proteomes" id="UP000028045"/>
    </source>
</evidence>
<evidence type="ECO:0000256" key="5">
    <source>
        <dbReference type="ARBA" id="ARBA00022989"/>
    </source>
</evidence>
<evidence type="ECO:0000256" key="2">
    <source>
        <dbReference type="ARBA" id="ARBA00008335"/>
    </source>
</evidence>
<feature type="region of interest" description="Disordered" evidence="7">
    <location>
        <begin position="28"/>
        <end position="70"/>
    </location>
</feature>
<comment type="subcellular location">
    <subcellularLocation>
        <location evidence="1">Endomembrane system</location>
        <topology evidence="1">Multi-pass membrane protein</topology>
    </subcellularLocation>
</comment>
<feature type="transmembrane region" description="Helical" evidence="8">
    <location>
        <begin position="110"/>
        <end position="132"/>
    </location>
</feature>
<evidence type="ECO:0000256" key="8">
    <source>
        <dbReference type="SAM" id="Phobius"/>
    </source>
</evidence>
<dbReference type="PANTHER" id="PTHR23514:SF3">
    <property type="entry name" value="BYPASS OF STOP CODON PROTEIN 6"/>
    <property type="match status" value="1"/>
</dbReference>
<feature type="domain" description="Major facilitator superfamily (MFS) profile" evidence="9">
    <location>
        <begin position="79"/>
        <end position="463"/>
    </location>
</feature>
<evidence type="ECO:0000313" key="10">
    <source>
        <dbReference type="EMBL" id="KEY72516.1"/>
    </source>
</evidence>
<dbReference type="PROSITE" id="PS50850">
    <property type="entry name" value="MFS"/>
    <property type="match status" value="1"/>
</dbReference>
<evidence type="ECO:0000256" key="7">
    <source>
        <dbReference type="SAM" id="MobiDB-lite"/>
    </source>
</evidence>
<gene>
    <name evidence="10" type="ORF">S7711_09464</name>
</gene>
<dbReference type="InterPro" id="IPR011701">
    <property type="entry name" value="MFS"/>
</dbReference>
<dbReference type="PANTHER" id="PTHR23514">
    <property type="entry name" value="BYPASS OF STOP CODON PROTEIN 6"/>
    <property type="match status" value="1"/>
</dbReference>
<keyword evidence="5 8" id="KW-1133">Transmembrane helix</keyword>
<dbReference type="InterPro" id="IPR020846">
    <property type="entry name" value="MFS_dom"/>
</dbReference>
<feature type="transmembrane region" description="Helical" evidence="8">
    <location>
        <begin position="144"/>
        <end position="162"/>
    </location>
</feature>
<dbReference type="HOGENOM" id="CLU_021993_0_0_1"/>
<keyword evidence="4 8" id="KW-0812">Transmembrane</keyword>
<feature type="transmembrane region" description="Helical" evidence="8">
    <location>
        <begin position="80"/>
        <end position="104"/>
    </location>
</feature>
<accession>A0A084B4N7</accession>
<reference evidence="10 11" key="1">
    <citation type="journal article" date="2014" name="BMC Genomics">
        <title>Comparative genome sequencing reveals chemotype-specific gene clusters in the toxigenic black mold Stachybotrys.</title>
        <authorList>
            <person name="Semeiks J."/>
            <person name="Borek D."/>
            <person name="Otwinowski Z."/>
            <person name="Grishin N.V."/>
        </authorList>
    </citation>
    <scope>NUCLEOTIDE SEQUENCE [LARGE SCALE GENOMIC DNA]</scope>
    <source>
        <strain evidence="11">CBS 109288 / IBT 7711</strain>
    </source>
</reference>
<evidence type="ECO:0000256" key="1">
    <source>
        <dbReference type="ARBA" id="ARBA00004127"/>
    </source>
</evidence>
<dbReference type="AlphaFoldDB" id="A0A084B4N7"/>
<dbReference type="Pfam" id="PF07690">
    <property type="entry name" value="MFS_1"/>
    <property type="match status" value="1"/>
</dbReference>
<evidence type="ECO:0000256" key="4">
    <source>
        <dbReference type="ARBA" id="ARBA00022692"/>
    </source>
</evidence>
<dbReference type="FunFam" id="1.20.1250.20:FF:000286">
    <property type="entry name" value="MFS efflux transporter"/>
    <property type="match status" value="1"/>
</dbReference>
<proteinExistence type="inferred from homology"/>
<comment type="similarity">
    <text evidence="2">Belongs to the major facilitator superfamily.</text>
</comment>
<feature type="transmembrane region" description="Helical" evidence="8">
    <location>
        <begin position="409"/>
        <end position="432"/>
    </location>
</feature>
<dbReference type="FunFam" id="1.20.1250.20:FF:000308">
    <property type="entry name" value="MFS efflux transporter"/>
    <property type="match status" value="1"/>
</dbReference>
<evidence type="ECO:0000256" key="6">
    <source>
        <dbReference type="ARBA" id="ARBA00023136"/>
    </source>
</evidence>
<dbReference type="GO" id="GO:0016020">
    <property type="term" value="C:membrane"/>
    <property type="evidence" value="ECO:0007669"/>
    <property type="project" value="TreeGrafter"/>
</dbReference>
<feature type="transmembrane region" description="Helical" evidence="8">
    <location>
        <begin position="285"/>
        <end position="306"/>
    </location>
</feature>
<dbReference type="EMBL" id="KL648073">
    <property type="protein sequence ID" value="KEY72516.1"/>
    <property type="molecule type" value="Genomic_DNA"/>
</dbReference>
<feature type="transmembrane region" description="Helical" evidence="8">
    <location>
        <begin position="349"/>
        <end position="368"/>
    </location>
</feature>
<dbReference type="GO" id="GO:0012505">
    <property type="term" value="C:endomembrane system"/>
    <property type="evidence" value="ECO:0007669"/>
    <property type="project" value="UniProtKB-SubCell"/>
</dbReference>
<evidence type="ECO:0000256" key="3">
    <source>
        <dbReference type="ARBA" id="ARBA00022448"/>
    </source>
</evidence>
<feature type="transmembrane region" description="Helical" evidence="8">
    <location>
        <begin position="374"/>
        <end position="397"/>
    </location>
</feature>
<dbReference type="SUPFAM" id="SSF103473">
    <property type="entry name" value="MFS general substrate transporter"/>
    <property type="match status" value="1"/>
</dbReference>
<keyword evidence="6 8" id="KW-0472">Membrane</keyword>
<keyword evidence="3" id="KW-0813">Transport</keyword>
<dbReference type="Gene3D" id="1.20.1250.20">
    <property type="entry name" value="MFS general substrate transporter like domains"/>
    <property type="match status" value="2"/>
</dbReference>
<name>A0A084B4N7_STACB</name>
<evidence type="ECO:0000259" key="9">
    <source>
        <dbReference type="PROSITE" id="PS50850"/>
    </source>
</evidence>
<dbReference type="InterPro" id="IPR036259">
    <property type="entry name" value="MFS_trans_sf"/>
</dbReference>
<feature type="transmembrane region" description="Helical" evidence="8">
    <location>
        <begin position="233"/>
        <end position="253"/>
    </location>
</feature>
<protein>
    <recommendedName>
        <fullName evidence="9">Major facilitator superfamily (MFS) profile domain-containing protein</fullName>
    </recommendedName>
</protein>
<dbReference type="InterPro" id="IPR051788">
    <property type="entry name" value="MFS_Transporter"/>
</dbReference>
<dbReference type="GO" id="GO:0022857">
    <property type="term" value="F:transmembrane transporter activity"/>
    <property type="evidence" value="ECO:0007669"/>
    <property type="project" value="InterPro"/>
</dbReference>
<dbReference type="Proteomes" id="UP000028045">
    <property type="component" value="Unassembled WGS sequence"/>
</dbReference>
<feature type="transmembrane region" description="Helical" evidence="8">
    <location>
        <begin position="318"/>
        <end position="337"/>
    </location>
</feature>